<accession>A0A2G2V294</accession>
<comment type="caution">
    <text evidence="5">The sequence shown here is derived from an EMBL/GenBank/DDBJ whole genome shotgun (WGS) entry which is preliminary data.</text>
</comment>
<dbReference type="OrthoDB" id="498204at2759"/>
<dbReference type="PANTHER" id="PTHR43104">
    <property type="entry name" value="L-2-HYDROXYGLUTARATE DEHYDROGENASE, MITOCHONDRIAL"/>
    <property type="match status" value="1"/>
</dbReference>
<dbReference type="AlphaFoldDB" id="A0A2G2V294"/>
<dbReference type="EMBL" id="MLFT02000540">
    <property type="protein sequence ID" value="PHT27104.1"/>
    <property type="molecule type" value="Genomic_DNA"/>
</dbReference>
<evidence type="ECO:0000256" key="4">
    <source>
        <dbReference type="ARBA" id="ARBA00023002"/>
    </source>
</evidence>
<keyword evidence="4" id="KW-0560">Oxidoreductase</keyword>
<protein>
    <submittedName>
        <fullName evidence="5">Uncharacterized protein</fullName>
    </submittedName>
</protein>
<keyword evidence="2" id="KW-0285">Flavoprotein</keyword>
<dbReference type="GO" id="GO:0047545">
    <property type="term" value="F:(S)-2-hydroxyglutarate dehydrogenase activity"/>
    <property type="evidence" value="ECO:0007669"/>
    <property type="project" value="TreeGrafter"/>
</dbReference>
<dbReference type="STRING" id="33114.A0A2G2V294"/>
<gene>
    <name evidence="5" type="ORF">CQW23_33293</name>
</gene>
<keyword evidence="3" id="KW-0274">FAD</keyword>
<dbReference type="Proteomes" id="UP000224567">
    <property type="component" value="Unassembled WGS sequence"/>
</dbReference>
<name>A0A2G2V294_CAPBA</name>
<keyword evidence="6" id="KW-1185">Reference proteome</keyword>
<dbReference type="Gene3D" id="3.30.9.10">
    <property type="entry name" value="D-Amino Acid Oxidase, subunit A, domain 2"/>
    <property type="match status" value="1"/>
</dbReference>
<proteinExistence type="predicted"/>
<dbReference type="Gene3D" id="3.50.50.60">
    <property type="entry name" value="FAD/NAD(P)-binding domain"/>
    <property type="match status" value="1"/>
</dbReference>
<evidence type="ECO:0000313" key="6">
    <source>
        <dbReference type="Proteomes" id="UP000224567"/>
    </source>
</evidence>
<reference evidence="5 6" key="1">
    <citation type="journal article" date="2017" name="Genome Biol.">
        <title>New reference genome sequences of hot pepper reveal the massive evolution of plant disease-resistance genes by retroduplication.</title>
        <authorList>
            <person name="Kim S."/>
            <person name="Park J."/>
            <person name="Yeom S.I."/>
            <person name="Kim Y.M."/>
            <person name="Seo E."/>
            <person name="Kim K.T."/>
            <person name="Kim M.S."/>
            <person name="Lee J.M."/>
            <person name="Cheong K."/>
            <person name="Shin H.S."/>
            <person name="Kim S.B."/>
            <person name="Han K."/>
            <person name="Lee J."/>
            <person name="Park M."/>
            <person name="Lee H.A."/>
            <person name="Lee H.Y."/>
            <person name="Lee Y."/>
            <person name="Oh S."/>
            <person name="Lee J.H."/>
            <person name="Choi E."/>
            <person name="Choi E."/>
            <person name="Lee S.E."/>
            <person name="Jeon J."/>
            <person name="Kim H."/>
            <person name="Choi G."/>
            <person name="Song H."/>
            <person name="Lee J."/>
            <person name="Lee S.C."/>
            <person name="Kwon J.K."/>
            <person name="Lee H.Y."/>
            <person name="Koo N."/>
            <person name="Hong Y."/>
            <person name="Kim R.W."/>
            <person name="Kang W.H."/>
            <person name="Huh J.H."/>
            <person name="Kang B.C."/>
            <person name="Yang T.J."/>
            <person name="Lee Y.H."/>
            <person name="Bennetzen J.L."/>
            <person name="Choi D."/>
        </authorList>
    </citation>
    <scope>NUCLEOTIDE SEQUENCE [LARGE SCALE GENOMIC DNA]</scope>
    <source>
        <strain evidence="6">cv. PBC81</strain>
    </source>
</reference>
<dbReference type="PANTHER" id="PTHR43104:SF4">
    <property type="entry name" value="L-2-HYDROXYGLUTARATE DEHYDROGENASE, MITOCHONDRIAL"/>
    <property type="match status" value="1"/>
</dbReference>
<evidence type="ECO:0000256" key="2">
    <source>
        <dbReference type="ARBA" id="ARBA00022630"/>
    </source>
</evidence>
<evidence type="ECO:0000256" key="1">
    <source>
        <dbReference type="ARBA" id="ARBA00001974"/>
    </source>
</evidence>
<evidence type="ECO:0000256" key="3">
    <source>
        <dbReference type="ARBA" id="ARBA00022827"/>
    </source>
</evidence>
<reference evidence="6" key="2">
    <citation type="journal article" date="2017" name="J. Anim. Genet.">
        <title>Multiple reference genome sequences of hot pepper reveal the massive evolution of plant disease resistance genes by retroduplication.</title>
        <authorList>
            <person name="Kim S."/>
            <person name="Park J."/>
            <person name="Yeom S.-I."/>
            <person name="Kim Y.-M."/>
            <person name="Seo E."/>
            <person name="Kim K.-T."/>
            <person name="Kim M.-S."/>
            <person name="Lee J.M."/>
            <person name="Cheong K."/>
            <person name="Shin H.-S."/>
            <person name="Kim S.-B."/>
            <person name="Han K."/>
            <person name="Lee J."/>
            <person name="Park M."/>
            <person name="Lee H.-A."/>
            <person name="Lee H.-Y."/>
            <person name="Lee Y."/>
            <person name="Oh S."/>
            <person name="Lee J.H."/>
            <person name="Choi E."/>
            <person name="Choi E."/>
            <person name="Lee S.E."/>
            <person name="Jeon J."/>
            <person name="Kim H."/>
            <person name="Choi G."/>
            <person name="Song H."/>
            <person name="Lee J."/>
            <person name="Lee S.-C."/>
            <person name="Kwon J.-K."/>
            <person name="Lee H.-Y."/>
            <person name="Koo N."/>
            <person name="Hong Y."/>
            <person name="Kim R.W."/>
            <person name="Kang W.-H."/>
            <person name="Huh J.H."/>
            <person name="Kang B.-C."/>
            <person name="Yang T.-J."/>
            <person name="Lee Y.-H."/>
            <person name="Bennetzen J.L."/>
            <person name="Choi D."/>
        </authorList>
    </citation>
    <scope>NUCLEOTIDE SEQUENCE [LARGE SCALE GENOMIC DNA]</scope>
    <source>
        <strain evidence="6">cv. PBC81</strain>
    </source>
</reference>
<sequence length="170" mass="19416">MSHQRLHTLRNLLYYIPQSRRNDFGRLELDLEELYFVEVVVFSLVELGRKGLDLVEELDTQVVLAELEKFGNGLFYWSLGFDYSVHEDRVIQFYLAIRKYYPGLKDGSLEPGYAGIRPKIFGPEEGPTDFVVQGEETHGISSLVNLFGIESPGLTFSMAITEHIVAKLLK</sequence>
<evidence type="ECO:0000313" key="5">
    <source>
        <dbReference type="EMBL" id="PHT27104.1"/>
    </source>
</evidence>
<comment type="cofactor">
    <cofactor evidence="1">
        <name>FAD</name>
        <dbReference type="ChEBI" id="CHEBI:57692"/>
    </cofactor>
</comment>
<organism evidence="5 6">
    <name type="scientific">Capsicum baccatum</name>
    <name type="common">Peruvian pepper</name>
    <dbReference type="NCBI Taxonomy" id="33114"/>
    <lineage>
        <taxon>Eukaryota</taxon>
        <taxon>Viridiplantae</taxon>
        <taxon>Streptophyta</taxon>
        <taxon>Embryophyta</taxon>
        <taxon>Tracheophyta</taxon>
        <taxon>Spermatophyta</taxon>
        <taxon>Magnoliopsida</taxon>
        <taxon>eudicotyledons</taxon>
        <taxon>Gunneridae</taxon>
        <taxon>Pentapetalae</taxon>
        <taxon>asterids</taxon>
        <taxon>lamiids</taxon>
        <taxon>Solanales</taxon>
        <taxon>Solanaceae</taxon>
        <taxon>Solanoideae</taxon>
        <taxon>Capsiceae</taxon>
        <taxon>Capsicum</taxon>
    </lineage>
</organism>
<dbReference type="InterPro" id="IPR036188">
    <property type="entry name" value="FAD/NAD-bd_sf"/>
</dbReference>